<sequence length="72" mass="8128">TRQEMIRMDGVLEKLARNAQAMSTSIEEARRRTRVVSRRLRELDAPETEDVALNPEMEFTGPEPGKTASGQL</sequence>
<evidence type="ECO:0000256" key="1">
    <source>
        <dbReference type="SAM" id="MobiDB-lite"/>
    </source>
</evidence>
<proteinExistence type="predicted"/>
<dbReference type="EMBL" id="LHZZ01000494">
    <property type="protein sequence ID" value="KXV75799.1"/>
    <property type="molecule type" value="Genomic_DNA"/>
</dbReference>
<feature type="region of interest" description="Disordered" evidence="1">
    <location>
        <begin position="46"/>
        <end position="72"/>
    </location>
</feature>
<organism evidence="2 3">
    <name type="scientific">Acetobacter malorum</name>
    <dbReference type="NCBI Taxonomy" id="178901"/>
    <lineage>
        <taxon>Bacteria</taxon>
        <taxon>Pseudomonadati</taxon>
        <taxon>Pseudomonadota</taxon>
        <taxon>Alphaproteobacteria</taxon>
        <taxon>Acetobacterales</taxon>
        <taxon>Acetobacteraceae</taxon>
        <taxon>Acetobacter</taxon>
    </lineage>
</organism>
<dbReference type="PATRIC" id="fig|178901.15.peg.2267"/>
<gene>
    <name evidence="2" type="ORF">AD953_06180</name>
</gene>
<protein>
    <submittedName>
        <fullName evidence="2">Uncharacterized protein</fullName>
    </submittedName>
</protein>
<accession>A0A149V6J0</accession>
<reference evidence="2 3" key="1">
    <citation type="submission" date="2015-06" db="EMBL/GenBank/DDBJ databases">
        <title>Improved classification and identification of acetic acid bacteria using matrix-assisted laser desorption/ionization time-of-flight mass spectrometry; Gluconobacter nephelii and Gluconobacter uchimurae are later heterotypic synonyms of Gluconobacter japonicus and Gluconobacter oxydans, respectively.</title>
        <authorList>
            <person name="Li L."/>
            <person name="Cleenwerck I."/>
            <person name="De Vuyst L."/>
            <person name="Vandamme P."/>
        </authorList>
    </citation>
    <scope>NUCLEOTIDE SEQUENCE [LARGE SCALE GENOMIC DNA]</scope>
    <source>
        <strain evidence="2 3">LMG 1604</strain>
    </source>
</reference>
<evidence type="ECO:0000313" key="3">
    <source>
        <dbReference type="Proteomes" id="UP000075538"/>
    </source>
</evidence>
<dbReference type="AlphaFoldDB" id="A0A149V6J0"/>
<feature type="non-terminal residue" evidence="2">
    <location>
        <position position="1"/>
    </location>
</feature>
<comment type="caution">
    <text evidence="2">The sequence shown here is derived from an EMBL/GenBank/DDBJ whole genome shotgun (WGS) entry which is preliminary data.</text>
</comment>
<evidence type="ECO:0000313" key="2">
    <source>
        <dbReference type="EMBL" id="KXV75799.1"/>
    </source>
</evidence>
<dbReference type="Proteomes" id="UP000075538">
    <property type="component" value="Unassembled WGS sequence"/>
</dbReference>
<name>A0A149V6J0_9PROT</name>